<organism evidence="3 6">
    <name type="scientific">Didymodactylos carnosus</name>
    <dbReference type="NCBI Taxonomy" id="1234261"/>
    <lineage>
        <taxon>Eukaryota</taxon>
        <taxon>Metazoa</taxon>
        <taxon>Spiralia</taxon>
        <taxon>Gnathifera</taxon>
        <taxon>Rotifera</taxon>
        <taxon>Eurotatoria</taxon>
        <taxon>Bdelloidea</taxon>
        <taxon>Philodinida</taxon>
        <taxon>Philodinidae</taxon>
        <taxon>Didymodactylos</taxon>
    </lineage>
</organism>
<dbReference type="OrthoDB" id="10640043at2759"/>
<evidence type="ECO:0000256" key="1">
    <source>
        <dbReference type="SAM" id="Coils"/>
    </source>
</evidence>
<accession>A0A815KLL9</accession>
<name>A0A815KLL9_9BILA</name>
<evidence type="ECO:0000313" key="3">
    <source>
        <dbReference type="EMBL" id="CAF1394757.1"/>
    </source>
</evidence>
<dbReference type="EMBL" id="CAJNOQ010017198">
    <property type="protein sequence ID" value="CAF1394757.1"/>
    <property type="molecule type" value="Genomic_DNA"/>
</dbReference>
<dbReference type="Proteomes" id="UP000663829">
    <property type="component" value="Unassembled WGS sequence"/>
</dbReference>
<gene>
    <name evidence="3" type="ORF">GPM918_LOCUS32973</name>
    <name evidence="2" type="ORF">OVA965_LOCUS26169</name>
    <name evidence="5" type="ORF">SRO942_LOCUS33648</name>
    <name evidence="4" type="ORF">TMI583_LOCUS26907</name>
</gene>
<protein>
    <submittedName>
        <fullName evidence="3">Uncharacterized protein</fullName>
    </submittedName>
</protein>
<sequence length="293" mass="34303">MSKNGPVTSIGHSNSYRFRILEPIKVTDDFPDWEHDDWQGLLNVELEPYGSNIRFPTKWHLADNVSIHCRITNSDPEKVLSPPSPIDRLQSEIKLKICIERYRTNENGINGRSDANCSKNEKTKQMRRHTSAGLLLENYSTHNKICFYIEEQSSTFNSELYAKIHLIKLCVLYELKDPRAVQLRSILTSTEPKCLDAAFEEMQAEGFADDNLFERIKEFFFTLTISDQDLNSQWSLSGHIQQAWSARHDRLRENLNELQSDFQSKTNTYQKCMDKIQQYRKILKMKRLITKIY</sequence>
<proteinExistence type="predicted"/>
<evidence type="ECO:0000313" key="4">
    <source>
        <dbReference type="EMBL" id="CAF4056255.1"/>
    </source>
</evidence>
<dbReference type="EMBL" id="CAJOBA010038171">
    <property type="protein sequence ID" value="CAF4056255.1"/>
    <property type="molecule type" value="Genomic_DNA"/>
</dbReference>
<dbReference type="AlphaFoldDB" id="A0A815KLL9"/>
<reference evidence="3" key="1">
    <citation type="submission" date="2021-02" db="EMBL/GenBank/DDBJ databases">
        <authorList>
            <person name="Nowell W R."/>
        </authorList>
    </citation>
    <scope>NUCLEOTIDE SEQUENCE</scope>
</reference>
<dbReference type="EMBL" id="CAJOBC010082611">
    <property type="protein sequence ID" value="CAF4289020.1"/>
    <property type="molecule type" value="Genomic_DNA"/>
</dbReference>
<keyword evidence="6" id="KW-1185">Reference proteome</keyword>
<evidence type="ECO:0000313" key="2">
    <source>
        <dbReference type="EMBL" id="CAF1248626.1"/>
    </source>
</evidence>
<comment type="caution">
    <text evidence="3">The sequence shown here is derived from an EMBL/GenBank/DDBJ whole genome shotgun (WGS) entry which is preliminary data.</text>
</comment>
<evidence type="ECO:0000313" key="5">
    <source>
        <dbReference type="EMBL" id="CAF4289020.1"/>
    </source>
</evidence>
<keyword evidence="1" id="KW-0175">Coiled coil</keyword>
<dbReference type="Proteomes" id="UP000677228">
    <property type="component" value="Unassembled WGS sequence"/>
</dbReference>
<dbReference type="EMBL" id="CAJNOK010016621">
    <property type="protein sequence ID" value="CAF1248626.1"/>
    <property type="molecule type" value="Genomic_DNA"/>
</dbReference>
<feature type="coiled-coil region" evidence="1">
    <location>
        <begin position="241"/>
        <end position="268"/>
    </location>
</feature>
<dbReference type="Proteomes" id="UP000681722">
    <property type="component" value="Unassembled WGS sequence"/>
</dbReference>
<evidence type="ECO:0000313" key="6">
    <source>
        <dbReference type="Proteomes" id="UP000663829"/>
    </source>
</evidence>
<dbReference type="Proteomes" id="UP000682733">
    <property type="component" value="Unassembled WGS sequence"/>
</dbReference>